<feature type="transmembrane region" description="Helical" evidence="1">
    <location>
        <begin position="391"/>
        <end position="413"/>
    </location>
</feature>
<dbReference type="EMBL" id="CP046147">
    <property type="protein sequence ID" value="WFG38213.1"/>
    <property type="molecule type" value="Genomic_DNA"/>
</dbReference>
<organism evidence="3 4">
    <name type="scientific">Candidatus Lucifugimonas marina</name>
    <dbReference type="NCBI Taxonomy" id="3038979"/>
    <lineage>
        <taxon>Bacteria</taxon>
        <taxon>Bacillati</taxon>
        <taxon>Chloroflexota</taxon>
        <taxon>Dehalococcoidia</taxon>
        <taxon>SAR202 cluster</taxon>
        <taxon>Candidatus Lucifugimonadales</taxon>
        <taxon>Candidatus Lucifugimonadaceae</taxon>
        <taxon>Candidatus Lucifugimonas</taxon>
    </lineage>
</organism>
<feature type="transmembrane region" description="Helical" evidence="1">
    <location>
        <begin position="339"/>
        <end position="371"/>
    </location>
</feature>
<evidence type="ECO:0000313" key="2">
    <source>
        <dbReference type="EMBL" id="MDG0866789.1"/>
    </source>
</evidence>
<dbReference type="RefSeq" id="WP_342824514.1">
    <property type="nucleotide sequence ID" value="NZ_CP046146.1"/>
</dbReference>
<keyword evidence="1" id="KW-0472">Membrane</keyword>
<evidence type="ECO:0000256" key="1">
    <source>
        <dbReference type="SAM" id="Phobius"/>
    </source>
</evidence>
<keyword evidence="1" id="KW-1133">Transmembrane helix</keyword>
<evidence type="ECO:0000313" key="5">
    <source>
        <dbReference type="Proteomes" id="UP001321249"/>
    </source>
</evidence>
<proteinExistence type="predicted"/>
<dbReference type="GO" id="GO:0022857">
    <property type="term" value="F:transmembrane transporter activity"/>
    <property type="evidence" value="ECO:0007669"/>
    <property type="project" value="TreeGrafter"/>
</dbReference>
<protein>
    <recommendedName>
        <fullName evidence="6">ABC transporter permease</fullName>
    </recommendedName>
</protein>
<reference evidence="4 5" key="1">
    <citation type="submission" date="2019-11" db="EMBL/GenBank/DDBJ databases">
        <authorList>
            <person name="Cho J.-C."/>
        </authorList>
    </citation>
    <scope>NUCLEOTIDE SEQUENCE [LARGE SCALE GENOMIC DNA]</scope>
    <source>
        <strain evidence="3 4">JH1073</strain>
        <strain evidence="2 5">JH702</strain>
    </source>
</reference>
<feature type="transmembrane region" description="Helical" evidence="1">
    <location>
        <begin position="433"/>
        <end position="454"/>
    </location>
</feature>
<feature type="transmembrane region" description="Helical" evidence="1">
    <location>
        <begin position="531"/>
        <end position="551"/>
    </location>
</feature>
<dbReference type="PANTHER" id="PTHR30572">
    <property type="entry name" value="MEMBRANE COMPONENT OF TRANSPORTER-RELATED"/>
    <property type="match status" value="1"/>
</dbReference>
<reference evidence="3" key="2">
    <citation type="journal article" date="2023" name="Nat. Commun.">
        <title>Cultivation of marine bacteria of the SAR202 clade.</title>
        <authorList>
            <person name="Lim Y."/>
            <person name="Seo J.H."/>
            <person name="Giovannoni S.J."/>
            <person name="Kang I."/>
            <person name="Cho J.C."/>
        </authorList>
    </citation>
    <scope>NUCLEOTIDE SEQUENCE</scope>
    <source>
        <strain evidence="3">JH1073</strain>
    </source>
</reference>
<keyword evidence="4" id="KW-1185">Reference proteome</keyword>
<reference evidence="4" key="3">
    <citation type="submission" date="2023-06" db="EMBL/GenBank/DDBJ databases">
        <title>Pangenomics reveal diversification of enzyme families and niche specialization in globally abundant SAR202 bacteria.</title>
        <authorList>
            <person name="Saw J.H.W."/>
        </authorList>
    </citation>
    <scope>NUCLEOTIDE SEQUENCE [LARGE SCALE GENOMIC DNA]</scope>
    <source>
        <strain evidence="4">JH1073</strain>
    </source>
</reference>
<feature type="transmembrane region" description="Helical" evidence="1">
    <location>
        <begin position="474"/>
        <end position="494"/>
    </location>
</feature>
<keyword evidence="1" id="KW-0812">Transmembrane</keyword>
<feature type="transmembrane region" description="Helical" evidence="1">
    <location>
        <begin position="1050"/>
        <end position="1069"/>
    </location>
</feature>
<accession>A0AAJ6CRA9</accession>
<evidence type="ECO:0008006" key="6">
    <source>
        <dbReference type="Google" id="ProtNLM"/>
    </source>
</evidence>
<sequence length="1093" mass="118039">MVVGLMLGALFATATASGIPQYARSLEIISMHATVEDVGNINSNVHINTSWVPLANEDQLIADNAVISAVENHLGELVVSTTRLAKSREHWWGKLNQGLRHDSLASLSSFQYIENFADHVTFIEGVAPTDSISTVEGEPTIEVAMIHKRAGLLQLSVGDVVDSQPIDRGTGLVRAKITGTFEQNDPTDVFWLELGEAYLAPAIEGREQPLIMLPTKNSMFSVVAEANAGLPASYDWFVYTDQTQLANESVSDLESAFAGLAEELEDGVARPFVITEMIPRIESMKKRALFGSIPLLLMALLILSCIAFYLTMAAGLLGRRRIAGYVMLRSRGFNVRQQLRIHLAEATFISLPVAIIAPFVSLLVISAVGYLPTYASITDGGTMPVELSPTAWLWSFGAAIGTVLVVTAASSFWDRSTIATARSADSRPVDEPWFQRFYVDAMLIALSAIVWWEVGSRSSALTSERGGEFSPDLSLLAAPVLIAISGSLVALRIFPIITRVFARVGQKSNSTAIALGLASVARRPFFHGWPMLAFALAISTGIVAGSVVSTLERSTNEQVFYSTGADIRVTTTGSTGQVGREQLEEVRNLDSINVATPALRTTAKVGTTSVGTQFNLLSIDPIDFQRVAWFRDDFTDSEASIHQLVDRLAVRVLPEPVLLPPNSSEMSILVKNEPFTPRLELWVVVRDANGDSHTINMGELEEGWQQATSKLPKFAEPVEVMSVQTFMKVGPDSAMPSELLLDDLTAETLDTIDTVEFHMVLDFDQPELWTGLPTSEGDDTGLTISAEPVGIPGNTVNNAGSGILNIALGRGSNEGVRGIYRRAVDRPIPIIASQSFIDQTGEGIRRPFMINVEGGLVPVEVIDVINYFPTINPETGPFAVADVDAIIGFVELRGRKSITPNELFASVNPSELSDQEISEEVRDVFRLARIDSRAERINGTFVDPVAVAGWRGMSIVATIISALVVLMAYAVFLAAYSIRTRGDSALILALGASSKDYWVSTIAELFPAIVVGTLVGIGTGFAVSSLMVGSMAHTGTGEQLLPPLILQTNWMLPMVTIAAIFTIVLTGVANSLRSFREIKIAQMAREGFSASST</sequence>
<dbReference type="Proteomes" id="UP001219901">
    <property type="component" value="Chromosome"/>
</dbReference>
<evidence type="ECO:0000313" key="3">
    <source>
        <dbReference type="EMBL" id="WFG38213.1"/>
    </source>
</evidence>
<dbReference type="InterPro" id="IPR050250">
    <property type="entry name" value="Macrolide_Exporter_MacB"/>
</dbReference>
<dbReference type="Proteomes" id="UP001321249">
    <property type="component" value="Unassembled WGS sequence"/>
</dbReference>
<dbReference type="EMBL" id="WMBE01000002">
    <property type="protein sequence ID" value="MDG0866789.1"/>
    <property type="molecule type" value="Genomic_DNA"/>
</dbReference>
<feature type="transmembrane region" description="Helical" evidence="1">
    <location>
        <begin position="955"/>
        <end position="976"/>
    </location>
</feature>
<dbReference type="GO" id="GO:0005886">
    <property type="term" value="C:plasma membrane"/>
    <property type="evidence" value="ECO:0007669"/>
    <property type="project" value="TreeGrafter"/>
</dbReference>
<feature type="transmembrane region" description="Helical" evidence="1">
    <location>
        <begin position="295"/>
        <end position="318"/>
    </location>
</feature>
<name>A0AAJ6CRA9_9CHLR</name>
<feature type="transmembrane region" description="Helical" evidence="1">
    <location>
        <begin position="997"/>
        <end position="1023"/>
    </location>
</feature>
<dbReference type="PANTHER" id="PTHR30572:SF4">
    <property type="entry name" value="ABC TRANSPORTER PERMEASE YTRF"/>
    <property type="match status" value="1"/>
</dbReference>
<gene>
    <name evidence="2" type="ORF">GKO46_06835</name>
    <name evidence="3" type="ORF">GKO48_00840</name>
</gene>
<dbReference type="AlphaFoldDB" id="A0AAJ6CRA9"/>
<evidence type="ECO:0000313" key="4">
    <source>
        <dbReference type="Proteomes" id="UP001219901"/>
    </source>
</evidence>